<sequence>MGPYSQGSYGSLDFAAPPGNVIVVAKNAGCYFSGIPAGADISSTFCSGVGDCTPLSAGNAALYKRDSVEEAGLSTSSRRDLDIEKTSLVAKRTSNSFTRKAAEPKALERRQDNGIDPSQCKIELSGDLFPEAGQQLLVANLQTCSSGDCSFSINHGVTIGTSFTSSQGQPLRRAQAQAPLWQPVSLLLLLSVLAIPLNKVLPPLQRLPLVRKLPTAPPFRSRTMWASRLALPLLSPLRPRSFAG</sequence>
<evidence type="ECO:0000313" key="1">
    <source>
        <dbReference type="EMBL" id="KAL2059283.1"/>
    </source>
</evidence>
<gene>
    <name evidence="1" type="ORF">ABVK25_000575</name>
</gene>
<keyword evidence="2" id="KW-1185">Reference proteome</keyword>
<dbReference type="Proteomes" id="UP001590951">
    <property type="component" value="Unassembled WGS sequence"/>
</dbReference>
<protein>
    <submittedName>
        <fullName evidence="1">Uncharacterized protein</fullName>
    </submittedName>
</protein>
<proteinExistence type="predicted"/>
<name>A0ABR4BNI4_9LECA</name>
<organism evidence="1 2">
    <name type="scientific">Lepraria finkii</name>
    <dbReference type="NCBI Taxonomy" id="1340010"/>
    <lineage>
        <taxon>Eukaryota</taxon>
        <taxon>Fungi</taxon>
        <taxon>Dikarya</taxon>
        <taxon>Ascomycota</taxon>
        <taxon>Pezizomycotina</taxon>
        <taxon>Lecanoromycetes</taxon>
        <taxon>OSLEUM clade</taxon>
        <taxon>Lecanoromycetidae</taxon>
        <taxon>Lecanorales</taxon>
        <taxon>Lecanorineae</taxon>
        <taxon>Stereocaulaceae</taxon>
        <taxon>Lepraria</taxon>
    </lineage>
</organism>
<dbReference type="EMBL" id="JBHFEH010000001">
    <property type="protein sequence ID" value="KAL2059283.1"/>
    <property type="molecule type" value="Genomic_DNA"/>
</dbReference>
<evidence type="ECO:0000313" key="2">
    <source>
        <dbReference type="Proteomes" id="UP001590951"/>
    </source>
</evidence>
<accession>A0ABR4BNI4</accession>
<comment type="caution">
    <text evidence="1">The sequence shown here is derived from an EMBL/GenBank/DDBJ whole genome shotgun (WGS) entry which is preliminary data.</text>
</comment>
<reference evidence="1 2" key="1">
    <citation type="submission" date="2024-09" db="EMBL/GenBank/DDBJ databases">
        <title>Rethinking Asexuality: The Enigmatic Case of Functional Sexual Genes in Lepraria (Stereocaulaceae).</title>
        <authorList>
            <person name="Doellman M."/>
            <person name="Sun Y."/>
            <person name="Barcenas-Pena A."/>
            <person name="Lumbsch H.T."/>
            <person name="Grewe F."/>
        </authorList>
    </citation>
    <scope>NUCLEOTIDE SEQUENCE [LARGE SCALE GENOMIC DNA]</scope>
    <source>
        <strain evidence="1 2">Grewe 0041</strain>
    </source>
</reference>